<organism evidence="2 3">
    <name type="scientific">Corynespora cassiicola Philippines</name>
    <dbReference type="NCBI Taxonomy" id="1448308"/>
    <lineage>
        <taxon>Eukaryota</taxon>
        <taxon>Fungi</taxon>
        <taxon>Dikarya</taxon>
        <taxon>Ascomycota</taxon>
        <taxon>Pezizomycotina</taxon>
        <taxon>Dothideomycetes</taxon>
        <taxon>Pleosporomycetidae</taxon>
        <taxon>Pleosporales</taxon>
        <taxon>Corynesporascaceae</taxon>
        <taxon>Corynespora</taxon>
    </lineage>
</organism>
<evidence type="ECO:0000313" key="3">
    <source>
        <dbReference type="Proteomes" id="UP000240883"/>
    </source>
</evidence>
<feature type="region of interest" description="Disordered" evidence="1">
    <location>
        <begin position="413"/>
        <end position="456"/>
    </location>
</feature>
<gene>
    <name evidence="2" type="ORF">BS50DRAFT_599859</name>
</gene>
<name>A0A2T2NQU7_CORCC</name>
<dbReference type="Proteomes" id="UP000240883">
    <property type="component" value="Unassembled WGS sequence"/>
</dbReference>
<dbReference type="STRING" id="1448308.A0A2T2NQU7"/>
<dbReference type="OrthoDB" id="10254945at2759"/>
<protein>
    <submittedName>
        <fullName evidence="2">Uncharacterized protein</fullName>
    </submittedName>
</protein>
<proteinExistence type="predicted"/>
<keyword evidence="3" id="KW-1185">Reference proteome</keyword>
<dbReference type="AlphaFoldDB" id="A0A2T2NQU7"/>
<reference evidence="2 3" key="1">
    <citation type="journal article" date="2018" name="Front. Microbiol.">
        <title>Genome-Wide Analysis of Corynespora cassiicola Leaf Fall Disease Putative Effectors.</title>
        <authorList>
            <person name="Lopez D."/>
            <person name="Ribeiro S."/>
            <person name="Label P."/>
            <person name="Fumanal B."/>
            <person name="Venisse J.S."/>
            <person name="Kohler A."/>
            <person name="de Oliveira R.R."/>
            <person name="Labutti K."/>
            <person name="Lipzen A."/>
            <person name="Lail K."/>
            <person name="Bauer D."/>
            <person name="Ohm R.A."/>
            <person name="Barry K.W."/>
            <person name="Spatafora J."/>
            <person name="Grigoriev I.V."/>
            <person name="Martin F.M."/>
            <person name="Pujade-Renaud V."/>
        </authorList>
    </citation>
    <scope>NUCLEOTIDE SEQUENCE [LARGE SCALE GENOMIC DNA]</scope>
    <source>
        <strain evidence="2 3">Philippines</strain>
    </source>
</reference>
<accession>A0A2T2NQU7</accession>
<evidence type="ECO:0000313" key="2">
    <source>
        <dbReference type="EMBL" id="PSN67802.1"/>
    </source>
</evidence>
<evidence type="ECO:0000256" key="1">
    <source>
        <dbReference type="SAM" id="MobiDB-lite"/>
    </source>
</evidence>
<sequence length="456" mass="52071">MCPSDSLKKQAIGLESAPIGPNTLVVAANKNDRFRLHDDEALQVSDLDNLIHPIFHYSNFSNTDPHMQQALKLASMFLQYDTTLEFFVSPLFGRVLTADGKTYLSDPLLNAGDDKRKLLLRNVREALHCLSHSITFRFVPEKTKTFWARTLIGNTRPTHFESCTKAFQKHLSALVEVRSNYLDYYRNKNGYAASSLGDRYRHDFHFAQCLLHEMTHALGVLRRGNMQEPNIRYDHHCDPEWGYAWENFMFGGIINPQDRSVDGTHILLSKVWADPKTVRRAGGKEYNAVPVSYIAQWFQKARWNIIKRHGPLGVSAPISHLKIQCSTIYGRWIVYSDCRETKQHIKELHDTYTRKLAEDEANHKSIPPEAAFITTVKWQYATTKELQKSSVPVPTRIPKRNKLMAVAAAFYSEPSSPASSVHLEASSEMGPRLGRRKRKADSDTESSRPKKSIKPF</sequence>
<dbReference type="EMBL" id="KZ678134">
    <property type="protein sequence ID" value="PSN67802.1"/>
    <property type="molecule type" value="Genomic_DNA"/>
</dbReference>